<gene>
    <name evidence="2" type="ORF">KIH27_06610</name>
</gene>
<comment type="caution">
    <text evidence="2">The sequence shown here is derived from an EMBL/GenBank/DDBJ whole genome shotgun (WGS) entry which is preliminary data.</text>
</comment>
<evidence type="ECO:0000313" key="3">
    <source>
        <dbReference type="Proteomes" id="UP001519535"/>
    </source>
</evidence>
<organism evidence="2 3">
    <name type="scientific">Mycolicibacter acidiphilus</name>
    <dbReference type="NCBI Taxonomy" id="2835306"/>
    <lineage>
        <taxon>Bacteria</taxon>
        <taxon>Bacillati</taxon>
        <taxon>Actinomycetota</taxon>
        <taxon>Actinomycetes</taxon>
        <taxon>Mycobacteriales</taxon>
        <taxon>Mycobacteriaceae</taxon>
        <taxon>Mycolicibacter</taxon>
    </lineage>
</organism>
<dbReference type="Proteomes" id="UP001519535">
    <property type="component" value="Unassembled WGS sequence"/>
</dbReference>
<name>A0ABS5RG51_9MYCO</name>
<proteinExistence type="predicted"/>
<dbReference type="EMBL" id="JAHCLR010000008">
    <property type="protein sequence ID" value="MBS9533261.1"/>
    <property type="molecule type" value="Genomic_DNA"/>
</dbReference>
<keyword evidence="3" id="KW-1185">Reference proteome</keyword>
<accession>A0ABS5RG51</accession>
<sequence length="55" mass="5759">MRFGDRTDGRTVTRSAFGRVARFDPNCQDGSTVVSDLPQASGDIPGESTAARSAA</sequence>
<evidence type="ECO:0000256" key="1">
    <source>
        <dbReference type="SAM" id="MobiDB-lite"/>
    </source>
</evidence>
<reference evidence="2 3" key="1">
    <citation type="submission" date="2021-05" db="EMBL/GenBank/DDBJ databases">
        <title>Mycobacterium acidophilum sp. nov., an extremely acid-tolerant member of the genus Mycobacterium.</title>
        <authorList>
            <person name="Xia J."/>
        </authorList>
    </citation>
    <scope>NUCLEOTIDE SEQUENCE [LARGE SCALE GENOMIC DNA]</scope>
    <source>
        <strain evidence="2 3">M1</strain>
    </source>
</reference>
<protein>
    <submittedName>
        <fullName evidence="2">Uncharacterized protein</fullName>
    </submittedName>
</protein>
<feature type="region of interest" description="Disordered" evidence="1">
    <location>
        <begin position="22"/>
        <end position="55"/>
    </location>
</feature>
<dbReference type="RefSeq" id="WP_214092255.1">
    <property type="nucleotide sequence ID" value="NZ_JAHCLR010000008.1"/>
</dbReference>
<evidence type="ECO:0000313" key="2">
    <source>
        <dbReference type="EMBL" id="MBS9533261.1"/>
    </source>
</evidence>